<protein>
    <recommendedName>
        <fullName evidence="3">Endonuclease/exonuclease/phosphatase domain-containing protein</fullName>
    </recommendedName>
</protein>
<comment type="caution">
    <text evidence="1">The sequence shown here is derived from an EMBL/GenBank/DDBJ whole genome shotgun (WGS) entry which is preliminary data.</text>
</comment>
<evidence type="ECO:0000313" key="1">
    <source>
        <dbReference type="EMBL" id="KAK8563438.1"/>
    </source>
</evidence>
<dbReference type="PANTHER" id="PTHR33710">
    <property type="entry name" value="BNAC02G09200D PROTEIN"/>
    <property type="match status" value="1"/>
</dbReference>
<dbReference type="InterPro" id="IPR036691">
    <property type="entry name" value="Endo/exonu/phosph_ase_sf"/>
</dbReference>
<dbReference type="SUPFAM" id="SSF56219">
    <property type="entry name" value="DNase I-like"/>
    <property type="match status" value="1"/>
</dbReference>
<dbReference type="EMBL" id="JBBPBM010000011">
    <property type="protein sequence ID" value="KAK8563438.1"/>
    <property type="molecule type" value="Genomic_DNA"/>
</dbReference>
<dbReference type="Gene3D" id="3.60.10.10">
    <property type="entry name" value="Endonuclease/exonuclease/phosphatase"/>
    <property type="match status" value="1"/>
</dbReference>
<name>A0ABR2EN56_9ROSI</name>
<evidence type="ECO:0000313" key="2">
    <source>
        <dbReference type="Proteomes" id="UP001472677"/>
    </source>
</evidence>
<evidence type="ECO:0008006" key="3">
    <source>
        <dbReference type="Google" id="ProtNLM"/>
    </source>
</evidence>
<accession>A0ABR2EN56</accession>
<proteinExistence type="predicted"/>
<gene>
    <name evidence="1" type="ORF">V6N12_035584</name>
</gene>
<dbReference type="PANTHER" id="PTHR33710:SF64">
    <property type="entry name" value="ENDONUCLEASE_EXONUCLEASE_PHOSPHATASE DOMAIN-CONTAINING PROTEIN"/>
    <property type="match status" value="1"/>
</dbReference>
<organism evidence="1 2">
    <name type="scientific">Hibiscus sabdariffa</name>
    <name type="common">roselle</name>
    <dbReference type="NCBI Taxonomy" id="183260"/>
    <lineage>
        <taxon>Eukaryota</taxon>
        <taxon>Viridiplantae</taxon>
        <taxon>Streptophyta</taxon>
        <taxon>Embryophyta</taxon>
        <taxon>Tracheophyta</taxon>
        <taxon>Spermatophyta</taxon>
        <taxon>Magnoliopsida</taxon>
        <taxon>eudicotyledons</taxon>
        <taxon>Gunneridae</taxon>
        <taxon>Pentapetalae</taxon>
        <taxon>rosids</taxon>
        <taxon>malvids</taxon>
        <taxon>Malvales</taxon>
        <taxon>Malvaceae</taxon>
        <taxon>Malvoideae</taxon>
        <taxon>Hibiscus</taxon>
    </lineage>
</organism>
<dbReference type="Proteomes" id="UP001472677">
    <property type="component" value="Unassembled WGS sequence"/>
</dbReference>
<reference evidence="1 2" key="1">
    <citation type="journal article" date="2024" name="G3 (Bethesda)">
        <title>Genome assembly of Hibiscus sabdariffa L. provides insights into metabolisms of medicinal natural products.</title>
        <authorList>
            <person name="Kim T."/>
        </authorList>
    </citation>
    <scope>NUCLEOTIDE SEQUENCE [LARGE SCALE GENOMIC DNA]</scope>
    <source>
        <strain evidence="1">TK-2024</strain>
        <tissue evidence="1">Old leaves</tissue>
    </source>
</reference>
<keyword evidence="2" id="KW-1185">Reference proteome</keyword>
<sequence>MWVILETVSLVAWNDNFFISIAKRWGSVIMMDEETLKKNMFDQSRILISASQTMSVSPMANIFVNNVRYCIKISLAAYEDQRCWIDGGIPNSNLGEPPEYQVDEVARCHFDDVDSIFNEEMTRLFPNNMGNKNNHSFANKVPNKDIEGGIHSLLSNSNVGPTQNDQHTNSKCASEVYVNIPITFESESPRNSSRQDYHKKIIILIGEISSKNLKIGLVNVYGPSIDADKREFFAELSNLISSYDIPWVIRSDSNAYLLLDKKSSFSSKNFYIGIFKEFVHHVRGIDLPLLGGTFTWCNNRDPSTFERIDHFIVTTNLLSAFSSLSQVLLSKALSDHNAILLQSESQDWGSKPFKFFNFWLEKEGFGDMVKATLRIHISCGYMRGIGGLLYDSEIAIKAWARTNHLDSRNKISKLESQIHEIELKIQSGDLKSSNMECILRLKIALWNLYRKEER</sequence>